<reference evidence="2" key="1">
    <citation type="submission" date="2013-08" db="EMBL/GenBank/DDBJ databases">
        <authorList>
            <person name="Mendez C."/>
            <person name="Richter M."/>
            <person name="Ferrer M."/>
            <person name="Sanchez J."/>
        </authorList>
    </citation>
    <scope>NUCLEOTIDE SEQUENCE</scope>
</reference>
<gene>
    <name evidence="2" type="ORF">B1A_13725</name>
</gene>
<sequence>MFIGASGAKLKAYGDVGGPCLLIHGAGEAAAVFEPQIAVVPGTWAVDLPGHGGSPGEGHESVEEYAELVREILENYARTHTVLGGHSMGGAIALLAGLRFPELLAGLALFATGARLRVNPDLLKALAGGEFPESFRVAMVGDADDVMLLSRIPEPPDPAVRYRDFLACDSFDVLDRLG</sequence>
<dbReference type="InterPro" id="IPR050266">
    <property type="entry name" value="AB_hydrolase_sf"/>
</dbReference>
<dbReference type="AlphaFoldDB" id="T0ZXI4"/>
<dbReference type="Gene3D" id="3.40.50.1820">
    <property type="entry name" value="alpha/beta hydrolase"/>
    <property type="match status" value="1"/>
</dbReference>
<accession>T0ZXI4</accession>
<evidence type="ECO:0000313" key="2">
    <source>
        <dbReference type="EMBL" id="EQD49337.1"/>
    </source>
</evidence>
<dbReference type="EMBL" id="AUZX01010061">
    <property type="protein sequence ID" value="EQD49337.1"/>
    <property type="molecule type" value="Genomic_DNA"/>
</dbReference>
<keyword evidence="2" id="KW-0378">Hydrolase</keyword>
<dbReference type="Pfam" id="PF12697">
    <property type="entry name" value="Abhydrolase_6"/>
    <property type="match status" value="1"/>
</dbReference>
<comment type="caution">
    <text evidence="2">The sequence shown here is derived from an EMBL/GenBank/DDBJ whole genome shotgun (WGS) entry which is preliminary data.</text>
</comment>
<feature type="domain" description="AB hydrolase-1" evidence="1">
    <location>
        <begin position="21"/>
        <end position="162"/>
    </location>
</feature>
<dbReference type="GO" id="GO:0016787">
    <property type="term" value="F:hydrolase activity"/>
    <property type="evidence" value="ECO:0007669"/>
    <property type="project" value="UniProtKB-KW"/>
</dbReference>
<dbReference type="PANTHER" id="PTHR43798">
    <property type="entry name" value="MONOACYLGLYCEROL LIPASE"/>
    <property type="match status" value="1"/>
</dbReference>
<dbReference type="InterPro" id="IPR029058">
    <property type="entry name" value="AB_hydrolase_fold"/>
</dbReference>
<feature type="non-terminal residue" evidence="2">
    <location>
        <position position="178"/>
    </location>
</feature>
<evidence type="ECO:0000259" key="1">
    <source>
        <dbReference type="Pfam" id="PF12697"/>
    </source>
</evidence>
<protein>
    <submittedName>
        <fullName evidence="2">Alpha/beta hydrolase fold protein</fullName>
    </submittedName>
</protein>
<proteinExistence type="predicted"/>
<name>T0ZXI4_9ZZZZ</name>
<dbReference type="GO" id="GO:0016020">
    <property type="term" value="C:membrane"/>
    <property type="evidence" value="ECO:0007669"/>
    <property type="project" value="TreeGrafter"/>
</dbReference>
<dbReference type="InterPro" id="IPR000073">
    <property type="entry name" value="AB_hydrolase_1"/>
</dbReference>
<organism evidence="2">
    <name type="scientific">mine drainage metagenome</name>
    <dbReference type="NCBI Taxonomy" id="410659"/>
    <lineage>
        <taxon>unclassified sequences</taxon>
        <taxon>metagenomes</taxon>
        <taxon>ecological metagenomes</taxon>
    </lineage>
</organism>
<dbReference type="SUPFAM" id="SSF53474">
    <property type="entry name" value="alpha/beta-Hydrolases"/>
    <property type="match status" value="1"/>
</dbReference>
<reference evidence="2" key="2">
    <citation type="journal article" date="2014" name="ISME J.">
        <title>Microbial stratification in low pH oxic and suboxic macroscopic growths along an acid mine drainage.</title>
        <authorList>
            <person name="Mendez-Garcia C."/>
            <person name="Mesa V."/>
            <person name="Sprenger R.R."/>
            <person name="Richter M."/>
            <person name="Diez M.S."/>
            <person name="Solano J."/>
            <person name="Bargiela R."/>
            <person name="Golyshina O.V."/>
            <person name="Manteca A."/>
            <person name="Ramos J.L."/>
            <person name="Gallego J.R."/>
            <person name="Llorente I."/>
            <person name="Martins Dos Santos V.A."/>
            <person name="Jensen O.N."/>
            <person name="Pelaez A.I."/>
            <person name="Sanchez J."/>
            <person name="Ferrer M."/>
        </authorList>
    </citation>
    <scope>NUCLEOTIDE SEQUENCE</scope>
</reference>
<dbReference type="PANTHER" id="PTHR43798:SF33">
    <property type="entry name" value="HYDROLASE, PUTATIVE (AFU_ORTHOLOGUE AFUA_2G14860)-RELATED"/>
    <property type="match status" value="1"/>
</dbReference>